<dbReference type="SUPFAM" id="SSF48452">
    <property type="entry name" value="TPR-like"/>
    <property type="match status" value="2"/>
</dbReference>
<dbReference type="InterPro" id="IPR019734">
    <property type="entry name" value="TPR_rpt"/>
</dbReference>
<dbReference type="PROSITE" id="PS50005">
    <property type="entry name" value="TPR"/>
    <property type="match status" value="1"/>
</dbReference>
<proteinExistence type="predicted"/>
<reference evidence="4" key="1">
    <citation type="journal article" date="2019" name="Int. J. Syst. Evol. Microbiol.">
        <title>The Global Catalogue of Microorganisms (GCM) 10K type strain sequencing project: providing services to taxonomists for standard genome sequencing and annotation.</title>
        <authorList>
            <consortium name="The Broad Institute Genomics Platform"/>
            <consortium name="The Broad Institute Genome Sequencing Center for Infectious Disease"/>
            <person name="Wu L."/>
            <person name="Ma J."/>
        </authorList>
    </citation>
    <scope>NUCLEOTIDE SEQUENCE [LARGE SCALE GENOMIC DNA]</scope>
    <source>
        <strain evidence="4">CGMCC 4.7246</strain>
    </source>
</reference>
<dbReference type="InterPro" id="IPR027417">
    <property type="entry name" value="P-loop_NTPase"/>
</dbReference>
<dbReference type="RefSeq" id="WP_380638773.1">
    <property type="nucleotide sequence ID" value="NZ_JBHSQO010000029.1"/>
</dbReference>
<name>A0ABW1PCF7_9PSEU</name>
<keyword evidence="4" id="KW-1185">Reference proteome</keyword>
<evidence type="ECO:0000313" key="3">
    <source>
        <dbReference type="EMBL" id="MFC6092487.1"/>
    </source>
</evidence>
<feature type="compositionally biased region" description="Polar residues" evidence="2">
    <location>
        <begin position="18"/>
        <end position="29"/>
    </location>
</feature>
<dbReference type="PANTHER" id="PTHR47691:SF3">
    <property type="entry name" value="HTH-TYPE TRANSCRIPTIONAL REGULATOR RV0890C-RELATED"/>
    <property type="match status" value="1"/>
</dbReference>
<feature type="compositionally biased region" description="Basic and acidic residues" evidence="2">
    <location>
        <begin position="1"/>
        <end position="17"/>
    </location>
</feature>
<dbReference type="InterPro" id="IPR011990">
    <property type="entry name" value="TPR-like_helical_dom_sf"/>
</dbReference>
<dbReference type="PRINTS" id="PR00364">
    <property type="entry name" value="DISEASERSIST"/>
</dbReference>
<evidence type="ECO:0000256" key="1">
    <source>
        <dbReference type="PROSITE-ProRule" id="PRU00339"/>
    </source>
</evidence>
<dbReference type="Gene3D" id="3.40.50.300">
    <property type="entry name" value="P-loop containing nucleotide triphosphate hydrolases"/>
    <property type="match status" value="1"/>
</dbReference>
<dbReference type="Gene3D" id="1.25.40.10">
    <property type="entry name" value="Tetratricopeptide repeat domain"/>
    <property type="match status" value="1"/>
</dbReference>
<evidence type="ECO:0000256" key="2">
    <source>
        <dbReference type="SAM" id="MobiDB-lite"/>
    </source>
</evidence>
<dbReference type="PANTHER" id="PTHR47691">
    <property type="entry name" value="REGULATOR-RELATED"/>
    <property type="match status" value="1"/>
</dbReference>
<gene>
    <name evidence="3" type="ORF">ACFP3R_24710</name>
</gene>
<feature type="repeat" description="TPR" evidence="1">
    <location>
        <begin position="631"/>
        <end position="664"/>
    </location>
</feature>
<protein>
    <submittedName>
        <fullName evidence="3">ATP-binding protein</fullName>
    </submittedName>
</protein>
<keyword evidence="3" id="KW-0547">Nucleotide-binding</keyword>
<feature type="region of interest" description="Disordered" evidence="2">
    <location>
        <begin position="1"/>
        <end position="34"/>
    </location>
</feature>
<dbReference type="GO" id="GO:0005524">
    <property type="term" value="F:ATP binding"/>
    <property type="evidence" value="ECO:0007669"/>
    <property type="project" value="UniProtKB-KW"/>
</dbReference>
<organism evidence="3 4">
    <name type="scientific">Saccharothrix lopnurensis</name>
    <dbReference type="NCBI Taxonomy" id="1670621"/>
    <lineage>
        <taxon>Bacteria</taxon>
        <taxon>Bacillati</taxon>
        <taxon>Actinomycetota</taxon>
        <taxon>Actinomycetes</taxon>
        <taxon>Pseudonocardiales</taxon>
        <taxon>Pseudonocardiaceae</taxon>
        <taxon>Saccharothrix</taxon>
    </lineage>
</organism>
<dbReference type="Pfam" id="PF13424">
    <property type="entry name" value="TPR_12"/>
    <property type="match status" value="2"/>
</dbReference>
<dbReference type="EMBL" id="JBHSQO010000029">
    <property type="protein sequence ID" value="MFC6092487.1"/>
    <property type="molecule type" value="Genomic_DNA"/>
</dbReference>
<dbReference type="SMART" id="SM00028">
    <property type="entry name" value="TPR"/>
    <property type="match status" value="6"/>
</dbReference>
<keyword evidence="3" id="KW-0067">ATP-binding</keyword>
<accession>A0ABW1PCF7</accession>
<comment type="caution">
    <text evidence="3">The sequence shown here is derived from an EMBL/GenBank/DDBJ whole genome shotgun (WGS) entry which is preliminary data.</text>
</comment>
<dbReference type="Proteomes" id="UP001596220">
    <property type="component" value="Unassembled WGS sequence"/>
</dbReference>
<sequence>MTHRDNGHGRPPDDSATRSEVSGSASETVQARDVHGGVHFHGADQRRWAVQPRQLPADVRGFVNRTAELERLDRILLGDASQPSTIRLAVIAGTAGVGKTSLAVHWAHRVRKDFPDGRLYVNMRGYDPGPPVDATQALEHLLRALDVPRGAVPVDLEAKASLYRSLLADRRVLVLLDNVATAAQARPLLPGTSECLTVITSRSRLSSLVFRNGAHRLTLDMLTESEAVALLRDVTADYRADDDPDQLAELARLCGRLPLALRIAAERAAREPVVPLDELAGELRDESGLWGALAGDDDDADAVRSVFAWSYRALTGSSARSFRLLGLHPGGTFSAAAAAALLGTGAGEARRVLDVLAGAHLLEQVAPGRYQFHDLLKFYANDQARAEETDRERVRVLRRVVAWYLRGADALQAALNPLSPRVPLPPDEEPGVGSPVFAGVEEANDWYALERPNLVAAVRAAADAGLHGHAWRLAAVLHHVQRVLGPVDDWRVTTGIGLDAARREGDPGAEAELLESMATVCVQTRRLTDGARYFARCLELRRGTGDRLGEAAVLNGLGRLHLLRRDLVEADRLFDGCLAIARELDDPLWQAIARGNLGVVRHQLGNDVAAVELALRNLEFHEAVGNPLGRGDALHALARSYRGLGRHPEALEAISRAVEIARENGNPVWEAYWLVEHGHVQRSVGRVVDSLASYQRAAVLHRRHGDRGREAEALDGTGLAYRELERHEDSADFHRLAVAVHRETGDRWLLGVALEHLAASVDLLGDADLARRYREEGLTTTAGFDDPRAEALRRRLRDALTPP</sequence>
<dbReference type="SUPFAM" id="SSF52540">
    <property type="entry name" value="P-loop containing nucleoside triphosphate hydrolases"/>
    <property type="match status" value="1"/>
</dbReference>
<evidence type="ECO:0000313" key="4">
    <source>
        <dbReference type="Proteomes" id="UP001596220"/>
    </source>
</evidence>
<keyword evidence="1" id="KW-0802">TPR repeat</keyword>